<protein>
    <submittedName>
        <fullName evidence="2">Aspartyl/Asparaginyl beta-hydroxylase</fullName>
    </submittedName>
</protein>
<sequence length="197" mass="22727">MDQASPSVLELDRIKLPFSFDVEKIFAEVKALQLNHFEYYDVISLRAPAHLVDPSLPFPPPAEDYADGTWCDWMDTNALKKSPYLKSIVNQFQEHTTVNLVRILRLAPGANVKEHTDPTLGLHIEKSVIRLTIPVLNENTQFFLNKEPVLMKPGECWYLRLTDPHYILNPSQTERINITIDMVPNQWVYELIENSIL</sequence>
<dbReference type="Proteomes" id="UP000185221">
    <property type="component" value="Unassembled WGS sequence"/>
</dbReference>
<evidence type="ECO:0000259" key="1">
    <source>
        <dbReference type="Pfam" id="PF05118"/>
    </source>
</evidence>
<proteinExistence type="predicted"/>
<organism evidence="2 3">
    <name type="scientific">Algoriphagus halophilus</name>
    <dbReference type="NCBI Taxonomy" id="226505"/>
    <lineage>
        <taxon>Bacteria</taxon>
        <taxon>Pseudomonadati</taxon>
        <taxon>Bacteroidota</taxon>
        <taxon>Cytophagia</taxon>
        <taxon>Cytophagales</taxon>
        <taxon>Cyclobacteriaceae</taxon>
        <taxon>Algoriphagus</taxon>
    </lineage>
</organism>
<accession>A0A1N6DP04</accession>
<name>A0A1N6DP04_9BACT</name>
<dbReference type="OrthoDB" id="1441538at2"/>
<dbReference type="EMBL" id="FSRC01000001">
    <property type="protein sequence ID" value="SIN72447.1"/>
    <property type="molecule type" value="Genomic_DNA"/>
</dbReference>
<dbReference type="SUPFAM" id="SSF51197">
    <property type="entry name" value="Clavaminate synthase-like"/>
    <property type="match status" value="1"/>
</dbReference>
<reference evidence="3" key="1">
    <citation type="submission" date="2016-11" db="EMBL/GenBank/DDBJ databases">
        <authorList>
            <person name="Varghese N."/>
            <person name="Submissions S."/>
        </authorList>
    </citation>
    <scope>NUCLEOTIDE SEQUENCE [LARGE SCALE GENOMIC DNA]</scope>
    <source>
        <strain evidence="3">DSM 15292</strain>
    </source>
</reference>
<dbReference type="Gene3D" id="2.60.120.330">
    <property type="entry name" value="B-lactam Antibiotic, Isopenicillin N Synthase, Chain"/>
    <property type="match status" value="1"/>
</dbReference>
<dbReference type="RefSeq" id="WP_074223885.1">
    <property type="nucleotide sequence ID" value="NZ_FSRC01000001.1"/>
</dbReference>
<evidence type="ECO:0000313" key="2">
    <source>
        <dbReference type="EMBL" id="SIN72447.1"/>
    </source>
</evidence>
<feature type="domain" description="Aspartyl/asparaginy/proline hydroxylase" evidence="1">
    <location>
        <begin position="76"/>
        <end position="182"/>
    </location>
</feature>
<keyword evidence="3" id="KW-1185">Reference proteome</keyword>
<evidence type="ECO:0000313" key="3">
    <source>
        <dbReference type="Proteomes" id="UP000185221"/>
    </source>
</evidence>
<dbReference type="STRING" id="226505.SAMN05444394_1205"/>
<dbReference type="InterPro" id="IPR027443">
    <property type="entry name" value="IPNS-like_sf"/>
</dbReference>
<dbReference type="Pfam" id="PF05118">
    <property type="entry name" value="Asp_Arg_Hydrox"/>
    <property type="match status" value="1"/>
</dbReference>
<gene>
    <name evidence="2" type="ORF">SAMN05444394_1205</name>
</gene>
<dbReference type="InterPro" id="IPR007803">
    <property type="entry name" value="Asp/Arg/Pro-Hydrxlase"/>
</dbReference>
<dbReference type="AlphaFoldDB" id="A0A1N6DP04"/>